<organism evidence="1 2">
    <name type="scientific">Blastopirellula marina DSM 3645</name>
    <dbReference type="NCBI Taxonomy" id="314230"/>
    <lineage>
        <taxon>Bacteria</taxon>
        <taxon>Pseudomonadati</taxon>
        <taxon>Planctomycetota</taxon>
        <taxon>Planctomycetia</taxon>
        <taxon>Pirellulales</taxon>
        <taxon>Pirellulaceae</taxon>
        <taxon>Blastopirellula</taxon>
    </lineage>
</organism>
<reference evidence="1 2" key="1">
    <citation type="submission" date="2006-02" db="EMBL/GenBank/DDBJ databases">
        <authorList>
            <person name="Amann R."/>
            <person name="Ferriera S."/>
            <person name="Johnson J."/>
            <person name="Kravitz S."/>
            <person name="Halpern A."/>
            <person name="Remington K."/>
            <person name="Beeson K."/>
            <person name="Tran B."/>
            <person name="Rogers Y.-H."/>
            <person name="Friedman R."/>
            <person name="Venter J.C."/>
        </authorList>
    </citation>
    <scope>NUCLEOTIDE SEQUENCE [LARGE SCALE GENOMIC DNA]</scope>
    <source>
        <strain evidence="1 2">DSM 3645</strain>
    </source>
</reference>
<name>A3ZN02_9BACT</name>
<proteinExistence type="predicted"/>
<protein>
    <submittedName>
        <fullName evidence="1">Uncharacterized protein</fullName>
    </submittedName>
</protein>
<evidence type="ECO:0000313" key="1">
    <source>
        <dbReference type="EMBL" id="EAQ82331.1"/>
    </source>
</evidence>
<dbReference type="AlphaFoldDB" id="A3ZN02"/>
<comment type="caution">
    <text evidence="1">The sequence shown here is derived from an EMBL/GenBank/DDBJ whole genome shotgun (WGS) entry which is preliminary data.</text>
</comment>
<dbReference type="EMBL" id="AANZ01000002">
    <property type="protein sequence ID" value="EAQ82331.1"/>
    <property type="molecule type" value="Genomic_DNA"/>
</dbReference>
<evidence type="ECO:0000313" key="2">
    <source>
        <dbReference type="Proteomes" id="UP000004358"/>
    </source>
</evidence>
<dbReference type="STRING" id="314230.DSM3645_01415"/>
<sequence length="218" mass="24000">MGYDYTSIHVFADSDAPARTRAHIIAQLPDFVSGQPVPENDANRSVVVGPSDRWIFVGDTCSGTEDGDAAALDRLIHKLSTVAPTLAIHMSDSACVHLYLRHAGELIDKFGTGNFPFYPFNSDEEAASFRGVEGKWAAYALHPDGPSTLRSVWDTRHNANGIVQTTAEVLGIHPELAGCGFTIFDEAEEIYFRDWVEDQSLLSKPFDVFHFQLEQNVG</sequence>
<dbReference type="HOGENOM" id="CLU_1264890_0_0_0"/>
<dbReference type="RefSeq" id="WP_002650173.1">
    <property type="nucleotide sequence ID" value="NZ_AANZ01000002.1"/>
</dbReference>
<gene>
    <name evidence="1" type="ORF">DSM3645_01415</name>
</gene>
<accession>A3ZN02</accession>
<dbReference type="Proteomes" id="UP000004358">
    <property type="component" value="Unassembled WGS sequence"/>
</dbReference>